<dbReference type="Proteomes" id="UP000798662">
    <property type="component" value="Chromosome 2"/>
</dbReference>
<accession>A0ACC3BZ37</accession>
<protein>
    <submittedName>
        <fullName evidence="1">Uncharacterized protein</fullName>
    </submittedName>
</protein>
<organism evidence="1 2">
    <name type="scientific">Pyropia yezoensis</name>
    <name type="common">Susabi-nori</name>
    <name type="synonym">Porphyra yezoensis</name>
    <dbReference type="NCBI Taxonomy" id="2788"/>
    <lineage>
        <taxon>Eukaryota</taxon>
        <taxon>Rhodophyta</taxon>
        <taxon>Bangiophyceae</taxon>
        <taxon>Bangiales</taxon>
        <taxon>Bangiaceae</taxon>
        <taxon>Pyropia</taxon>
    </lineage>
</organism>
<keyword evidence="2" id="KW-1185">Reference proteome</keyword>
<sequence length="471" mass="48467">MLLLRGATAATAAVAAARRAAPTCYPLPPSLTPSAAAAAAAAAAGRAASSTAAAWAPPAPRAARPAAAPPHASLAEVGAAAAAAARSSPAPLRRGVGVDPPGRSPPPPPPPATTPGGAAASETVAAAASAAASAGVAPHRTPPLDDTFGRTHTYLRISLTERCNLRCRYCMPADGVALTPPASTLTTPEITRLASLFVGAGVTKIRLTGGEPLVRPDVVAVVAGLAALPGLTSLGMTTNGLTLGRHLPALRSAGLTALNVSLDTLVPARFELITRRRGQGRVLDAMDAALAAGFASVKLNVVVMRGVNEDEVGDFVGLTRDRPLDVRFIEYMPFGGNAWSDARFVPYAEMLGAIAERTGALERVVDDPHDTCKHYRVPGHAGRIGFISSMTNHFCGGCNRLRLTADGALKVCLFGSEEVSLRDVMRGGGTDEELAATVRAAVRRKHYSLGGKKDRHELARSDNRPMITIGG</sequence>
<dbReference type="EMBL" id="CM020619">
    <property type="protein sequence ID" value="KAK1863189.1"/>
    <property type="molecule type" value="Genomic_DNA"/>
</dbReference>
<evidence type="ECO:0000313" key="1">
    <source>
        <dbReference type="EMBL" id="KAK1863189.1"/>
    </source>
</evidence>
<proteinExistence type="predicted"/>
<reference evidence="1" key="1">
    <citation type="submission" date="2019-11" db="EMBL/GenBank/DDBJ databases">
        <title>Nori genome reveals adaptations in red seaweeds to the harsh intertidal environment.</title>
        <authorList>
            <person name="Wang D."/>
            <person name="Mao Y."/>
        </authorList>
    </citation>
    <scope>NUCLEOTIDE SEQUENCE</scope>
    <source>
        <tissue evidence="1">Gametophyte</tissue>
    </source>
</reference>
<evidence type="ECO:0000313" key="2">
    <source>
        <dbReference type="Proteomes" id="UP000798662"/>
    </source>
</evidence>
<comment type="caution">
    <text evidence="1">The sequence shown here is derived from an EMBL/GenBank/DDBJ whole genome shotgun (WGS) entry which is preliminary data.</text>
</comment>
<gene>
    <name evidence="1" type="ORF">I4F81_005750</name>
</gene>
<name>A0ACC3BZ37_PYRYE</name>